<dbReference type="RefSeq" id="WP_154614107.1">
    <property type="nucleotide sequence ID" value="NZ_CP053660.1"/>
</dbReference>
<proteinExistence type="predicted"/>
<evidence type="ECO:0000256" key="2">
    <source>
        <dbReference type="SAM" id="Phobius"/>
    </source>
</evidence>
<dbReference type="Proteomes" id="UP000433406">
    <property type="component" value="Unassembled WGS sequence"/>
</dbReference>
<gene>
    <name evidence="3" type="ORF">GGQ22_04385</name>
</gene>
<keyword evidence="2" id="KW-1133">Transmembrane helix</keyword>
<dbReference type="EMBL" id="WLCI01000004">
    <property type="protein sequence ID" value="MTB94316.1"/>
    <property type="molecule type" value="Genomic_DNA"/>
</dbReference>
<protein>
    <submittedName>
        <fullName evidence="3">Uncharacterized protein</fullName>
    </submittedName>
</protein>
<feature type="region of interest" description="Disordered" evidence="1">
    <location>
        <begin position="1"/>
        <end position="32"/>
    </location>
</feature>
<organism evidence="3 4">
    <name type="scientific">Nocardioides marmotae</name>
    <dbReference type="NCBI Taxonomy" id="2663857"/>
    <lineage>
        <taxon>Bacteria</taxon>
        <taxon>Bacillati</taxon>
        <taxon>Actinomycetota</taxon>
        <taxon>Actinomycetes</taxon>
        <taxon>Propionibacteriales</taxon>
        <taxon>Nocardioidaceae</taxon>
        <taxon>Nocardioides</taxon>
    </lineage>
</organism>
<evidence type="ECO:0000256" key="1">
    <source>
        <dbReference type="SAM" id="MobiDB-lite"/>
    </source>
</evidence>
<keyword evidence="4" id="KW-1185">Reference proteome</keyword>
<keyword evidence="2" id="KW-0812">Transmembrane</keyword>
<keyword evidence="2" id="KW-0472">Membrane</keyword>
<dbReference type="AlphaFoldDB" id="A0A6I3J1U0"/>
<comment type="caution">
    <text evidence="3">The sequence shown here is derived from an EMBL/GenBank/DDBJ whole genome shotgun (WGS) entry which is preliminary data.</text>
</comment>
<feature type="transmembrane region" description="Helical" evidence="2">
    <location>
        <begin position="41"/>
        <end position="58"/>
    </location>
</feature>
<evidence type="ECO:0000313" key="4">
    <source>
        <dbReference type="Proteomes" id="UP000433406"/>
    </source>
</evidence>
<evidence type="ECO:0000313" key="3">
    <source>
        <dbReference type="EMBL" id="MTB94316.1"/>
    </source>
</evidence>
<feature type="compositionally biased region" description="Low complexity" evidence="1">
    <location>
        <begin position="1"/>
        <end position="14"/>
    </location>
</feature>
<name>A0A6I3J1U0_9ACTN</name>
<reference evidence="3 4" key="1">
    <citation type="submission" date="2019-10" db="EMBL/GenBank/DDBJ databases">
        <title>Nocardioides novel species isolated from the excrement of Marmot.</title>
        <authorList>
            <person name="Zhang G."/>
        </authorList>
    </citation>
    <scope>NUCLEOTIDE SEQUENCE [LARGE SCALE GENOMIC DNA]</scope>
    <source>
        <strain evidence="4">zg-579</strain>
    </source>
</reference>
<accession>A0A6I3J1U0</accession>
<sequence>MTTLTAPPTVTTQPSVTAPPGLTARPAPGSRGLRSRLRTRLLTALAVVAALGGLAVVADLPLHGSPDAGAGVSLVAADARTATLSVAALAPGDTVTRTVTIANDDPARARLTFTETGDPATYAAGRLELRIEHDGREVYAGTFGGLADYPLDAGWLEPGASATYSFVVSLPADAPAAGAGTGTATASYSWVTD</sequence>